<evidence type="ECO:0000259" key="11">
    <source>
        <dbReference type="PROSITE" id="PS51733"/>
    </source>
</evidence>
<dbReference type="GO" id="GO:0016874">
    <property type="term" value="F:ligase activity"/>
    <property type="evidence" value="ECO:0007669"/>
    <property type="project" value="UniProtKB-KW"/>
</dbReference>
<dbReference type="NCBIfam" id="NF010921">
    <property type="entry name" value="PRK14341.1"/>
    <property type="match status" value="1"/>
</dbReference>
<evidence type="ECO:0000256" key="9">
    <source>
        <dbReference type="PIRSR" id="PIRSR016262-3"/>
    </source>
</evidence>
<evidence type="ECO:0000256" key="10">
    <source>
        <dbReference type="SAM" id="MobiDB-lite"/>
    </source>
</evidence>
<dbReference type="RefSeq" id="WP_062226427.1">
    <property type="nucleotide sequence ID" value="NZ_BBWR01000002.1"/>
</dbReference>
<sequence>MEKDHARPSPARLSIEPTQFAGAPDGPPVAWMIRAGLTPYPDALDFMEQRVAAIAAGEAPETVLLLEHPPLYTAGTSARREDLTDPDRFAVYEAGRGGEYTYHGPGQRIAYVMLDLKRRRPDVRAYVAALEQWIIATLAEFQVRGERREDRVGVWVTRPERPRGPDGSVAEDKIAAIGIRVRRWVTFHGISLNVDPDLTHFSGIVPCGVRGHGVTSLTDLGILVSLPEVDGVLRRNFETVFGPTA</sequence>
<dbReference type="Pfam" id="PF21948">
    <property type="entry name" value="LplA-B_cat"/>
    <property type="match status" value="1"/>
</dbReference>
<dbReference type="NCBIfam" id="TIGR00214">
    <property type="entry name" value="lipB"/>
    <property type="match status" value="1"/>
</dbReference>
<evidence type="ECO:0000313" key="12">
    <source>
        <dbReference type="EMBL" id="BAT28076.1"/>
    </source>
</evidence>
<comment type="function">
    <text evidence="4 5 6">Catalyzes the transfer of endogenously produced octanoic acid from octanoyl-acyl-carrier-protein onto the lipoyl domains of lipoate-dependent enzymes. Lipoyl-ACP can also act as a substrate although octanoyl-ACP is likely to be the physiological substrate.</text>
</comment>
<dbReference type="PANTHER" id="PTHR10993">
    <property type="entry name" value="OCTANOYLTRANSFERASE"/>
    <property type="match status" value="1"/>
</dbReference>
<dbReference type="GO" id="GO:0005737">
    <property type="term" value="C:cytoplasm"/>
    <property type="evidence" value="ECO:0007669"/>
    <property type="project" value="UniProtKB-SubCell"/>
</dbReference>
<dbReference type="UniPathway" id="UPA00538">
    <property type="reaction ID" value="UER00592"/>
</dbReference>
<feature type="binding site" evidence="5 8">
    <location>
        <begin position="96"/>
        <end position="103"/>
    </location>
    <ligand>
        <name>substrate</name>
    </ligand>
</feature>
<feature type="active site" description="Acyl-thioester intermediate" evidence="5 7">
    <location>
        <position position="207"/>
    </location>
</feature>
<evidence type="ECO:0000256" key="1">
    <source>
        <dbReference type="ARBA" id="ARBA00004821"/>
    </source>
</evidence>
<dbReference type="InterPro" id="IPR004143">
    <property type="entry name" value="BPL_LPL_catalytic"/>
</dbReference>
<dbReference type="CDD" id="cd16444">
    <property type="entry name" value="LipB"/>
    <property type="match status" value="1"/>
</dbReference>
<keyword evidence="3 5" id="KW-0012">Acyltransferase</keyword>
<dbReference type="PIRSF" id="PIRSF016262">
    <property type="entry name" value="LPLase"/>
    <property type="match status" value="1"/>
</dbReference>
<reference evidence="12" key="1">
    <citation type="journal article" date="2015" name="Proc. Natl. Acad. Sci. U.S.A.">
        <title>Bacterial clade with the ribosomal RNA operon on a small plasmid rather than the chromosome.</title>
        <authorList>
            <person name="Anda M."/>
            <person name="Ohtsubo Y."/>
            <person name="Okubo T."/>
            <person name="Sugawara M."/>
            <person name="Nagata Y."/>
            <person name="Tsuda M."/>
            <person name="Minamisawa K."/>
            <person name="Mitsui H."/>
        </authorList>
    </citation>
    <scope>NUCLEOTIDE SEQUENCE</scope>
    <source>
        <strain evidence="12">JCM 14755</strain>
    </source>
</reference>
<keyword evidence="12" id="KW-0436">Ligase</keyword>
<dbReference type="SUPFAM" id="SSF55681">
    <property type="entry name" value="Class II aaRS and biotin synthetases"/>
    <property type="match status" value="1"/>
</dbReference>
<comment type="catalytic activity">
    <reaction evidence="5 6">
        <text>octanoyl-[ACP] + L-lysyl-[protein] = N(6)-octanoyl-L-lysyl-[protein] + holo-[ACP] + H(+)</text>
        <dbReference type="Rhea" id="RHEA:17665"/>
        <dbReference type="Rhea" id="RHEA-COMP:9636"/>
        <dbReference type="Rhea" id="RHEA-COMP:9685"/>
        <dbReference type="Rhea" id="RHEA-COMP:9752"/>
        <dbReference type="Rhea" id="RHEA-COMP:9928"/>
        <dbReference type="ChEBI" id="CHEBI:15378"/>
        <dbReference type="ChEBI" id="CHEBI:29969"/>
        <dbReference type="ChEBI" id="CHEBI:64479"/>
        <dbReference type="ChEBI" id="CHEBI:78463"/>
        <dbReference type="ChEBI" id="CHEBI:78809"/>
        <dbReference type="EC" id="2.3.1.181"/>
    </reaction>
</comment>
<evidence type="ECO:0000256" key="7">
    <source>
        <dbReference type="PIRSR" id="PIRSR016262-1"/>
    </source>
</evidence>
<dbReference type="InterPro" id="IPR045864">
    <property type="entry name" value="aa-tRNA-synth_II/BPL/LPL"/>
</dbReference>
<feature type="region of interest" description="Disordered" evidence="10">
    <location>
        <begin position="1"/>
        <end position="22"/>
    </location>
</feature>
<evidence type="ECO:0000256" key="5">
    <source>
        <dbReference type="HAMAP-Rule" id="MF_00013"/>
    </source>
</evidence>
<name>A0A0P0Z287_9HYPH</name>
<dbReference type="GO" id="GO:0033819">
    <property type="term" value="F:lipoyl(octanoyl) transferase activity"/>
    <property type="evidence" value="ECO:0007669"/>
    <property type="project" value="UniProtKB-EC"/>
</dbReference>
<dbReference type="PANTHER" id="PTHR10993:SF7">
    <property type="entry name" value="LIPOYLTRANSFERASE 2, MITOCHONDRIAL-RELATED"/>
    <property type="match status" value="1"/>
</dbReference>
<dbReference type="OrthoDB" id="9787061at2"/>
<comment type="similarity">
    <text evidence="5 6">Belongs to the LipB family.</text>
</comment>
<proteinExistence type="inferred from homology"/>
<accession>A0A0P0Z287</accession>
<evidence type="ECO:0000256" key="3">
    <source>
        <dbReference type="ARBA" id="ARBA00023315"/>
    </source>
</evidence>
<evidence type="ECO:0000256" key="8">
    <source>
        <dbReference type="PIRSR" id="PIRSR016262-2"/>
    </source>
</evidence>
<dbReference type="InterPro" id="IPR020605">
    <property type="entry name" value="Octanoyltransferase_CS"/>
</dbReference>
<keyword evidence="5" id="KW-0963">Cytoplasm</keyword>
<keyword evidence="2 5" id="KW-0808">Transferase</keyword>
<dbReference type="PROSITE" id="PS01313">
    <property type="entry name" value="LIPB"/>
    <property type="match status" value="1"/>
</dbReference>
<evidence type="ECO:0000256" key="6">
    <source>
        <dbReference type="PIRNR" id="PIRNR016262"/>
    </source>
</evidence>
<feature type="domain" description="BPL/LPL catalytic" evidence="11">
    <location>
        <begin position="57"/>
        <end position="245"/>
    </location>
</feature>
<comment type="miscellaneous">
    <text evidence="5">In the reaction, the free carboxyl group of octanoic acid is attached via an amide linkage to the epsilon-amino group of a specific lysine residue of lipoyl domains of lipoate-dependent enzymes.</text>
</comment>
<dbReference type="NCBIfam" id="NF010925">
    <property type="entry name" value="PRK14345.1"/>
    <property type="match status" value="1"/>
</dbReference>
<protein>
    <recommendedName>
        <fullName evidence="5 6">Octanoyltransferase</fullName>
        <ecNumber evidence="5 6">2.3.1.181</ecNumber>
    </recommendedName>
    <alternativeName>
        <fullName evidence="5">Lipoate-protein ligase B</fullName>
    </alternativeName>
    <alternativeName>
        <fullName evidence="5">Lipoyl/octanoyl transferase</fullName>
    </alternativeName>
    <alternativeName>
        <fullName evidence="5">Octanoyl-[acyl-carrier-protein]-protein N-octanoyltransferase</fullName>
    </alternativeName>
</protein>
<dbReference type="EMBL" id="LC066377">
    <property type="protein sequence ID" value="BAT28076.1"/>
    <property type="molecule type" value="Genomic_DNA"/>
</dbReference>
<dbReference type="Gene3D" id="3.30.930.10">
    <property type="entry name" value="Bira Bifunctional Protein, Domain 2"/>
    <property type="match status" value="1"/>
</dbReference>
<evidence type="ECO:0000256" key="2">
    <source>
        <dbReference type="ARBA" id="ARBA00022679"/>
    </source>
</evidence>
<dbReference type="InterPro" id="IPR000544">
    <property type="entry name" value="Octanoyltransferase"/>
</dbReference>
<dbReference type="HAMAP" id="MF_00013">
    <property type="entry name" value="LipB"/>
    <property type="match status" value="1"/>
</dbReference>
<feature type="binding site" evidence="5 8">
    <location>
        <begin position="189"/>
        <end position="191"/>
    </location>
    <ligand>
        <name>substrate</name>
    </ligand>
</feature>
<evidence type="ECO:0000256" key="4">
    <source>
        <dbReference type="ARBA" id="ARBA00024732"/>
    </source>
</evidence>
<feature type="site" description="Lowers pKa of active site Cys" evidence="5 9">
    <location>
        <position position="173"/>
    </location>
</feature>
<dbReference type="EC" id="2.3.1.181" evidence="5 6"/>
<feature type="binding site" evidence="5 8">
    <location>
        <begin position="176"/>
        <end position="178"/>
    </location>
    <ligand>
        <name>substrate</name>
    </ligand>
</feature>
<comment type="pathway">
    <text evidence="1 5 6">Protein modification; protein lipoylation via endogenous pathway; protein N(6)-(lipoyl)lysine from octanoyl-[acyl-carrier-protein]: step 1/2.</text>
</comment>
<dbReference type="AlphaFoldDB" id="A0A0P0Z287"/>
<gene>
    <name evidence="5" type="primary">lipB</name>
</gene>
<comment type="subcellular location">
    <subcellularLocation>
        <location evidence="5">Cytoplasm</location>
    </subcellularLocation>
</comment>
<organism evidence="12">
    <name type="scientific">Aureimonas frigidaquae</name>
    <dbReference type="NCBI Taxonomy" id="424757"/>
    <lineage>
        <taxon>Bacteria</taxon>
        <taxon>Pseudomonadati</taxon>
        <taxon>Pseudomonadota</taxon>
        <taxon>Alphaproteobacteria</taxon>
        <taxon>Hyphomicrobiales</taxon>
        <taxon>Aurantimonadaceae</taxon>
        <taxon>Aureimonas</taxon>
    </lineage>
</organism>
<dbReference type="PROSITE" id="PS51733">
    <property type="entry name" value="BPL_LPL_CATALYTIC"/>
    <property type="match status" value="1"/>
</dbReference>
<dbReference type="GO" id="GO:0009249">
    <property type="term" value="P:protein lipoylation"/>
    <property type="evidence" value="ECO:0007669"/>
    <property type="project" value="InterPro"/>
</dbReference>